<feature type="region of interest" description="Disordered" evidence="1">
    <location>
        <begin position="1"/>
        <end position="21"/>
    </location>
</feature>
<feature type="domain" description="GBF-interacting protein 1 N-terminal" evidence="2">
    <location>
        <begin position="17"/>
        <end position="63"/>
    </location>
</feature>
<dbReference type="SUPFAM" id="SSF46934">
    <property type="entry name" value="UBA-like"/>
    <property type="match status" value="1"/>
</dbReference>
<accession>D7KTS4</accession>
<dbReference type="Proteomes" id="UP000008694">
    <property type="component" value="Unassembled WGS sequence"/>
</dbReference>
<evidence type="ECO:0000313" key="4">
    <source>
        <dbReference type="Proteomes" id="UP000008694"/>
    </source>
</evidence>
<evidence type="ECO:0000313" key="3">
    <source>
        <dbReference type="EMBL" id="EFH63308.1"/>
    </source>
</evidence>
<gene>
    <name evidence="3" type="ORF">ARALYDRAFT_894314</name>
</gene>
<evidence type="ECO:0000256" key="1">
    <source>
        <dbReference type="SAM" id="MobiDB-lite"/>
    </source>
</evidence>
<dbReference type="InterPro" id="IPR009719">
    <property type="entry name" value="GIP1_N"/>
</dbReference>
<dbReference type="HOGENOM" id="CLU_2743459_0_0_1"/>
<dbReference type="Pfam" id="PF06972">
    <property type="entry name" value="GIP1_N"/>
    <property type="match status" value="1"/>
</dbReference>
<proteinExistence type="predicted"/>
<dbReference type="EMBL" id="GL348714">
    <property type="protein sequence ID" value="EFH63308.1"/>
    <property type="molecule type" value="Genomic_DNA"/>
</dbReference>
<protein>
    <recommendedName>
        <fullName evidence="2">GBF-interacting protein 1 N-terminal domain-containing protein</fullName>
    </recommendedName>
</protein>
<dbReference type="Gramene" id="scaffold_201388.1">
    <property type="protein sequence ID" value="scaffold_201388.1"/>
    <property type="gene ID" value="scaffold_201388.1"/>
</dbReference>
<reference evidence="4" key="1">
    <citation type="journal article" date="2011" name="Nat. Genet.">
        <title>The Arabidopsis lyrata genome sequence and the basis of rapid genome size change.</title>
        <authorList>
            <person name="Hu T.T."/>
            <person name="Pattyn P."/>
            <person name="Bakker E.G."/>
            <person name="Cao J."/>
            <person name="Cheng J.-F."/>
            <person name="Clark R.M."/>
            <person name="Fahlgren N."/>
            <person name="Fawcett J.A."/>
            <person name="Grimwood J."/>
            <person name="Gundlach H."/>
            <person name="Haberer G."/>
            <person name="Hollister J.D."/>
            <person name="Ossowski S."/>
            <person name="Ottilar R.P."/>
            <person name="Salamov A.A."/>
            <person name="Schneeberger K."/>
            <person name="Spannagl M."/>
            <person name="Wang X."/>
            <person name="Yang L."/>
            <person name="Nasrallah M.E."/>
            <person name="Bergelson J."/>
            <person name="Carrington J.C."/>
            <person name="Gaut B.S."/>
            <person name="Schmutz J."/>
            <person name="Mayer K.F.X."/>
            <person name="Van de Peer Y."/>
            <person name="Grigoriev I.V."/>
            <person name="Nordborg M."/>
            <person name="Weigel D."/>
            <person name="Guo Y.-L."/>
        </authorList>
    </citation>
    <scope>NUCLEOTIDE SEQUENCE [LARGE SCALE GENOMIC DNA]</scope>
    <source>
        <strain evidence="4">cv. MN47</strain>
    </source>
</reference>
<organism evidence="4">
    <name type="scientific">Arabidopsis lyrata subsp. lyrata</name>
    <name type="common">Lyre-leaved rock-cress</name>
    <dbReference type="NCBI Taxonomy" id="81972"/>
    <lineage>
        <taxon>Eukaryota</taxon>
        <taxon>Viridiplantae</taxon>
        <taxon>Streptophyta</taxon>
        <taxon>Embryophyta</taxon>
        <taxon>Tracheophyta</taxon>
        <taxon>Spermatophyta</taxon>
        <taxon>Magnoliopsida</taxon>
        <taxon>eudicotyledons</taxon>
        <taxon>Gunneridae</taxon>
        <taxon>Pentapetalae</taxon>
        <taxon>rosids</taxon>
        <taxon>malvids</taxon>
        <taxon>Brassicales</taxon>
        <taxon>Brassicaceae</taxon>
        <taxon>Camelineae</taxon>
        <taxon>Arabidopsis</taxon>
    </lineage>
</organism>
<dbReference type="InterPro" id="IPR009060">
    <property type="entry name" value="UBA-like_sf"/>
</dbReference>
<dbReference type="AlphaFoldDB" id="D7KTS4"/>
<keyword evidence="4" id="KW-1185">Reference proteome</keyword>
<feature type="compositionally biased region" description="Gly residues" evidence="1">
    <location>
        <begin position="1"/>
        <end position="10"/>
    </location>
</feature>
<sequence>MGGRVGGGGVTNANAGVSASSRKVVQSLKEIVNCSDLEIYAMLVECDMDPDEAVNRLLTQGSFFNLPFSFC</sequence>
<dbReference type="PANTHER" id="PTHR46445">
    <property type="entry name" value="RNA POLYMERASE II DEGRADATION FACTOR-LIKE PROTEIN (DUF1296)"/>
    <property type="match status" value="1"/>
</dbReference>
<dbReference type="PANTHER" id="PTHR46445:SF4">
    <property type="entry name" value="PUTATIVE (DUF1296)-RELATED"/>
    <property type="match status" value="1"/>
</dbReference>
<dbReference type="STRING" id="81972.D7KTS4"/>
<name>D7KTS4_ARALL</name>
<evidence type="ECO:0000259" key="2">
    <source>
        <dbReference type="Pfam" id="PF06972"/>
    </source>
</evidence>